<feature type="domain" description="Methyltransferase" evidence="1">
    <location>
        <begin position="52"/>
        <end position="179"/>
    </location>
</feature>
<accession>A0A937FGD9</accession>
<dbReference type="Gene3D" id="3.40.50.150">
    <property type="entry name" value="Vaccinia Virus protein VP39"/>
    <property type="match status" value="1"/>
</dbReference>
<dbReference type="CDD" id="cd02440">
    <property type="entry name" value="AdoMet_MTases"/>
    <property type="match status" value="1"/>
</dbReference>
<dbReference type="SUPFAM" id="SSF53335">
    <property type="entry name" value="S-adenosyl-L-methionine-dependent methyltransferases"/>
    <property type="match status" value="1"/>
</dbReference>
<proteinExistence type="predicted"/>
<reference evidence="2" key="1">
    <citation type="submission" date="2021-01" db="EMBL/GenBank/DDBJ databases">
        <title>Genome public.</title>
        <authorList>
            <person name="Liu C."/>
            <person name="Sun Q."/>
        </authorList>
    </citation>
    <scope>NUCLEOTIDE SEQUENCE</scope>
    <source>
        <strain evidence="2">YIM B02565</strain>
    </source>
</reference>
<keyword evidence="3" id="KW-1185">Reference proteome</keyword>
<sequence length="260" mass="29472">MECDFVNYNALLMNDETLDDLQLNGLMLIQKQNAFRFGIDAVLLANFANVRKNSRVIDLCTGTGIVPFLIKGKKNPKTVLGIEIQEEFVEMANRSVEINKLKEQVSFMAGDLKDINLLKKIDKADIVTVNPPYKLNSSGIINPNDRLAIARHEILCNLEDVIIAARILLKDNGRLCMVHRPERLADILCLMRKHKIEPKRIQMIHPNTKKPPNIVLIEGQRDGGAFLKWEAPLYVYGEDGRYTEEIDKIYGRSKGEGSNE</sequence>
<comment type="caution">
    <text evidence="2">The sequence shown here is derived from an EMBL/GenBank/DDBJ whole genome shotgun (WGS) entry which is preliminary data.</text>
</comment>
<evidence type="ECO:0000259" key="1">
    <source>
        <dbReference type="Pfam" id="PF13847"/>
    </source>
</evidence>
<dbReference type="AlphaFoldDB" id="A0A937FGD9"/>
<dbReference type="EMBL" id="JAESWA010000020">
    <property type="protein sequence ID" value="MBL4931462.1"/>
    <property type="molecule type" value="Genomic_DNA"/>
</dbReference>
<dbReference type="InterPro" id="IPR029063">
    <property type="entry name" value="SAM-dependent_MTases_sf"/>
</dbReference>
<name>A0A937FGD9_9CLOT</name>
<dbReference type="InterPro" id="IPR050210">
    <property type="entry name" value="tRNA_Adenine-N(6)_MTase"/>
</dbReference>
<gene>
    <name evidence="2" type="ORF">JK634_06575</name>
</gene>
<organism evidence="2 3">
    <name type="scientific">Clostridium paridis</name>
    <dbReference type="NCBI Taxonomy" id="2803863"/>
    <lineage>
        <taxon>Bacteria</taxon>
        <taxon>Bacillati</taxon>
        <taxon>Bacillota</taxon>
        <taxon>Clostridia</taxon>
        <taxon>Eubacteriales</taxon>
        <taxon>Clostridiaceae</taxon>
        <taxon>Clostridium</taxon>
    </lineage>
</organism>
<dbReference type="PANTHER" id="PTHR47739">
    <property type="entry name" value="TRNA1(VAL) (ADENINE(37)-N6)-METHYLTRANSFERASE"/>
    <property type="match status" value="1"/>
</dbReference>
<evidence type="ECO:0000313" key="3">
    <source>
        <dbReference type="Proteomes" id="UP000623681"/>
    </source>
</evidence>
<dbReference type="InterPro" id="IPR025714">
    <property type="entry name" value="Methyltranfer_dom"/>
</dbReference>
<evidence type="ECO:0000313" key="2">
    <source>
        <dbReference type="EMBL" id="MBL4931462.1"/>
    </source>
</evidence>
<dbReference type="Proteomes" id="UP000623681">
    <property type="component" value="Unassembled WGS sequence"/>
</dbReference>
<protein>
    <submittedName>
        <fullName evidence="2">tRNA1(Val) (Adenine(37)-N6)-methyltransferase</fullName>
    </submittedName>
</protein>
<dbReference type="PANTHER" id="PTHR47739:SF1">
    <property type="entry name" value="TRNA1(VAL) (ADENINE(37)-N6)-METHYLTRANSFERASE"/>
    <property type="match status" value="1"/>
</dbReference>
<dbReference type="Pfam" id="PF13847">
    <property type="entry name" value="Methyltransf_31"/>
    <property type="match status" value="1"/>
</dbReference>